<dbReference type="CDD" id="cd03311">
    <property type="entry name" value="CIMS_C_terminal_like"/>
    <property type="match status" value="1"/>
</dbReference>
<keyword evidence="3" id="KW-0862">Zinc</keyword>
<feature type="region of interest" description="Disordered" evidence="4">
    <location>
        <begin position="1"/>
        <end position="51"/>
    </location>
</feature>
<accession>A0ABS1DEK3</accession>
<dbReference type="InterPro" id="IPR002629">
    <property type="entry name" value="Met_Synth_C/arc"/>
</dbReference>
<keyword evidence="2" id="KW-0479">Metal-binding</keyword>
<evidence type="ECO:0000256" key="1">
    <source>
        <dbReference type="ARBA" id="ARBA00001947"/>
    </source>
</evidence>
<dbReference type="Proteomes" id="UP001296873">
    <property type="component" value="Unassembled WGS sequence"/>
</dbReference>
<reference evidence="6 7" key="1">
    <citation type="journal article" date="2020" name="Microorganisms">
        <title>Osmotic Adaptation and Compatible Solute Biosynthesis of Phototrophic Bacteria as Revealed from Genome Analyses.</title>
        <authorList>
            <person name="Imhoff J.F."/>
            <person name="Rahn T."/>
            <person name="Kunzel S."/>
            <person name="Keller A."/>
            <person name="Neulinger S.C."/>
        </authorList>
    </citation>
    <scope>NUCLEOTIDE SEQUENCE [LARGE SCALE GENOMIC DNA]</scope>
    <source>
        <strain evidence="6 7">DSM 9895</strain>
    </source>
</reference>
<evidence type="ECO:0000256" key="4">
    <source>
        <dbReference type="SAM" id="MobiDB-lite"/>
    </source>
</evidence>
<comment type="cofactor">
    <cofactor evidence="1">
        <name>Zn(2+)</name>
        <dbReference type="ChEBI" id="CHEBI:29105"/>
    </cofactor>
</comment>
<feature type="domain" description="Cobalamin-independent methionine synthase MetE C-terminal/archaeal" evidence="5">
    <location>
        <begin position="43"/>
        <end position="352"/>
    </location>
</feature>
<evidence type="ECO:0000256" key="2">
    <source>
        <dbReference type="ARBA" id="ARBA00022723"/>
    </source>
</evidence>
<protein>
    <recommendedName>
        <fullName evidence="5">Cobalamin-independent methionine synthase MetE C-terminal/archaeal domain-containing protein</fullName>
    </recommendedName>
</protein>
<evidence type="ECO:0000256" key="3">
    <source>
        <dbReference type="ARBA" id="ARBA00022833"/>
    </source>
</evidence>
<dbReference type="PANTHER" id="PTHR30519">
    <property type="entry name" value="5-METHYLTETRAHYDROPTEROYLTRIGLUTAMATE--HOMOCYSTEINE METHYLTRANSFERASE"/>
    <property type="match status" value="1"/>
</dbReference>
<dbReference type="Pfam" id="PF01717">
    <property type="entry name" value="Meth_synt_2"/>
    <property type="match status" value="1"/>
</dbReference>
<proteinExistence type="predicted"/>
<name>A0ABS1DEK3_9PROT</name>
<organism evidence="6 7">
    <name type="scientific">Rhodovibrio sodomensis</name>
    <dbReference type="NCBI Taxonomy" id="1088"/>
    <lineage>
        <taxon>Bacteria</taxon>
        <taxon>Pseudomonadati</taxon>
        <taxon>Pseudomonadota</taxon>
        <taxon>Alphaproteobacteria</taxon>
        <taxon>Rhodospirillales</taxon>
        <taxon>Rhodovibrionaceae</taxon>
        <taxon>Rhodovibrio</taxon>
    </lineage>
</organism>
<comment type="caution">
    <text evidence="6">The sequence shown here is derived from an EMBL/GenBank/DDBJ whole genome shotgun (WGS) entry which is preliminary data.</text>
</comment>
<dbReference type="Gene3D" id="3.20.20.210">
    <property type="match status" value="1"/>
</dbReference>
<dbReference type="RefSeq" id="WP_200340133.1">
    <property type="nucleotide sequence ID" value="NZ_NRRL01000014.1"/>
</dbReference>
<feature type="compositionally biased region" description="Basic and acidic residues" evidence="4">
    <location>
        <begin position="21"/>
        <end position="51"/>
    </location>
</feature>
<sequence>MPVPTTTIGAYPKPDYVPLRGWHEAKPEDEQGRHPSDPTRPLRERGRIDAEDEQRLLDRATHEVVGEQATLGIDVPTDGEVRREHYVFYHLRHLHGIDFDSLEERQLRQGGWTAYVPVVRGPVQAGARFLRHDWHSAQQATDRPVKITVPGPLTIAGTIANDHYADERELCAALGDALNQELRDLAAAGCPWIQVDEPLFARHPDKAAEFGVDNLARTLHRLPEETRTAVHVCCGYPAELDQADYPKADPGAYDQLAEPLDLAPVDAVSLEDAHRPADLRLLERFARTTVILGCVDVARSRVEDPDEIAGRLRRALEHIDPHRLMAAPDCGLALMPRKLARDKLRALVQGARAV</sequence>
<evidence type="ECO:0000313" key="7">
    <source>
        <dbReference type="Proteomes" id="UP001296873"/>
    </source>
</evidence>
<dbReference type="EMBL" id="NRRL01000014">
    <property type="protein sequence ID" value="MBK1667968.1"/>
    <property type="molecule type" value="Genomic_DNA"/>
</dbReference>
<evidence type="ECO:0000259" key="5">
    <source>
        <dbReference type="Pfam" id="PF01717"/>
    </source>
</evidence>
<evidence type="ECO:0000313" key="6">
    <source>
        <dbReference type="EMBL" id="MBK1667968.1"/>
    </source>
</evidence>
<dbReference type="SUPFAM" id="SSF51726">
    <property type="entry name" value="UROD/MetE-like"/>
    <property type="match status" value="1"/>
</dbReference>
<keyword evidence="7" id="KW-1185">Reference proteome</keyword>
<gene>
    <name evidence="6" type="ORF">CKO28_07955</name>
</gene>
<dbReference type="InterPro" id="IPR038071">
    <property type="entry name" value="UROD/MetE-like_sf"/>
</dbReference>